<dbReference type="InterPro" id="IPR000281">
    <property type="entry name" value="HTH_RpiR"/>
</dbReference>
<dbReference type="PROSITE" id="PS51071">
    <property type="entry name" value="HTH_RPIR"/>
    <property type="match status" value="1"/>
</dbReference>
<sequence>MRGTAVTFTAESEKRVNSIRALIFNSNLTKTEQVIGDFVLDNLGDACFMTSTDIAVHLGVSEASVIRFAKKLGYSGFMEFQKTIRSCYQKEKNQISASLDIPAERLKKSRQQEDKNYISNYAAIVQNNLTSALVNNKWETYEKAIDLILGSQNKYILGTRANMGLAADCYVLLKRIIPGVIITNTSAASVIDNLSDIKKEDCLIAFSFPRYSELDRVAMEMAKDAGARIILVTDRHSAPLASYAEVIFTVDIDSNDYFNSFVAGYFIIEILCVGMSRRLGNVHEEKLKHIDHYLDMLRIY</sequence>
<dbReference type="InterPro" id="IPR046348">
    <property type="entry name" value="SIS_dom_sf"/>
</dbReference>
<dbReference type="SUPFAM" id="SSF46689">
    <property type="entry name" value="Homeodomain-like"/>
    <property type="match status" value="1"/>
</dbReference>
<organism evidence="6 7">
    <name type="scientific">Lactonifactor longoviformis DSM 17459</name>
    <dbReference type="NCBI Taxonomy" id="1122155"/>
    <lineage>
        <taxon>Bacteria</taxon>
        <taxon>Bacillati</taxon>
        <taxon>Bacillota</taxon>
        <taxon>Clostridia</taxon>
        <taxon>Eubacteriales</taxon>
        <taxon>Clostridiaceae</taxon>
        <taxon>Lactonifactor</taxon>
    </lineage>
</organism>
<feature type="domain" description="HTH rpiR-type" evidence="4">
    <location>
        <begin position="15"/>
        <end position="91"/>
    </location>
</feature>
<dbReference type="STRING" id="1122155.SAMN02745158_00664"/>
<accession>A0A1M4U035</accession>
<evidence type="ECO:0000259" key="5">
    <source>
        <dbReference type="PROSITE" id="PS51464"/>
    </source>
</evidence>
<dbReference type="InterPro" id="IPR001347">
    <property type="entry name" value="SIS_dom"/>
</dbReference>
<evidence type="ECO:0000256" key="2">
    <source>
        <dbReference type="ARBA" id="ARBA00023125"/>
    </source>
</evidence>
<proteinExistence type="predicted"/>
<evidence type="ECO:0000256" key="1">
    <source>
        <dbReference type="ARBA" id="ARBA00023015"/>
    </source>
</evidence>
<dbReference type="PROSITE" id="PS51464">
    <property type="entry name" value="SIS"/>
    <property type="match status" value="1"/>
</dbReference>
<dbReference type="GO" id="GO:0097367">
    <property type="term" value="F:carbohydrate derivative binding"/>
    <property type="evidence" value="ECO:0007669"/>
    <property type="project" value="InterPro"/>
</dbReference>
<evidence type="ECO:0000313" key="6">
    <source>
        <dbReference type="EMBL" id="SHE50050.1"/>
    </source>
</evidence>
<dbReference type="InterPro" id="IPR047640">
    <property type="entry name" value="RpiR-like"/>
</dbReference>
<dbReference type="InterPro" id="IPR036388">
    <property type="entry name" value="WH-like_DNA-bd_sf"/>
</dbReference>
<dbReference type="CDD" id="cd05013">
    <property type="entry name" value="SIS_RpiR"/>
    <property type="match status" value="1"/>
</dbReference>
<evidence type="ECO:0000313" key="7">
    <source>
        <dbReference type="Proteomes" id="UP000184245"/>
    </source>
</evidence>
<dbReference type="Pfam" id="PF01380">
    <property type="entry name" value="SIS"/>
    <property type="match status" value="1"/>
</dbReference>
<dbReference type="PANTHER" id="PTHR30514:SF18">
    <property type="entry name" value="RPIR-FAMILY TRANSCRIPTIONAL REGULATOR"/>
    <property type="match status" value="1"/>
</dbReference>
<gene>
    <name evidence="6" type="ORF">SAMN02745158_00664</name>
</gene>
<dbReference type="InterPro" id="IPR035472">
    <property type="entry name" value="RpiR-like_SIS"/>
</dbReference>
<keyword evidence="3" id="KW-0804">Transcription</keyword>
<dbReference type="SUPFAM" id="SSF53697">
    <property type="entry name" value="SIS domain"/>
    <property type="match status" value="1"/>
</dbReference>
<evidence type="ECO:0000256" key="3">
    <source>
        <dbReference type="ARBA" id="ARBA00023163"/>
    </source>
</evidence>
<keyword evidence="1" id="KW-0805">Transcription regulation</keyword>
<evidence type="ECO:0000259" key="4">
    <source>
        <dbReference type="PROSITE" id="PS51071"/>
    </source>
</evidence>
<dbReference type="Pfam" id="PF01418">
    <property type="entry name" value="HTH_6"/>
    <property type="match status" value="1"/>
</dbReference>
<keyword evidence="7" id="KW-1185">Reference proteome</keyword>
<protein>
    <submittedName>
        <fullName evidence="6">Transcriptional regulator, RpiR family</fullName>
    </submittedName>
</protein>
<dbReference type="EMBL" id="FQVI01000002">
    <property type="protein sequence ID" value="SHE50050.1"/>
    <property type="molecule type" value="Genomic_DNA"/>
</dbReference>
<dbReference type="GO" id="GO:1901135">
    <property type="term" value="P:carbohydrate derivative metabolic process"/>
    <property type="evidence" value="ECO:0007669"/>
    <property type="project" value="InterPro"/>
</dbReference>
<dbReference type="AlphaFoldDB" id="A0A1M4U035"/>
<keyword evidence="2" id="KW-0238">DNA-binding</keyword>
<feature type="domain" description="SIS" evidence="5">
    <location>
        <begin position="144"/>
        <end position="281"/>
    </location>
</feature>
<name>A0A1M4U035_9CLOT</name>
<dbReference type="Gene3D" id="1.10.10.10">
    <property type="entry name" value="Winged helix-like DNA-binding domain superfamily/Winged helix DNA-binding domain"/>
    <property type="match status" value="1"/>
</dbReference>
<dbReference type="Gene3D" id="3.40.50.10490">
    <property type="entry name" value="Glucose-6-phosphate isomerase like protein, domain 1"/>
    <property type="match status" value="1"/>
</dbReference>
<dbReference type="Proteomes" id="UP000184245">
    <property type="component" value="Unassembled WGS sequence"/>
</dbReference>
<dbReference type="PANTHER" id="PTHR30514">
    <property type="entry name" value="GLUCOKINASE"/>
    <property type="match status" value="1"/>
</dbReference>
<dbReference type="InterPro" id="IPR009057">
    <property type="entry name" value="Homeodomain-like_sf"/>
</dbReference>
<reference evidence="6 7" key="1">
    <citation type="submission" date="2016-11" db="EMBL/GenBank/DDBJ databases">
        <authorList>
            <person name="Jaros S."/>
            <person name="Januszkiewicz K."/>
            <person name="Wedrychowicz H."/>
        </authorList>
    </citation>
    <scope>NUCLEOTIDE SEQUENCE [LARGE SCALE GENOMIC DNA]</scope>
    <source>
        <strain evidence="6 7">DSM 17459</strain>
    </source>
</reference>
<dbReference type="GO" id="GO:0003700">
    <property type="term" value="F:DNA-binding transcription factor activity"/>
    <property type="evidence" value="ECO:0007669"/>
    <property type="project" value="InterPro"/>
</dbReference>
<dbReference type="GO" id="GO:0003677">
    <property type="term" value="F:DNA binding"/>
    <property type="evidence" value="ECO:0007669"/>
    <property type="project" value="UniProtKB-KW"/>
</dbReference>